<comment type="caution">
    <text evidence="1">The sequence shown here is derived from an EMBL/GenBank/DDBJ whole genome shotgun (WGS) entry which is preliminary data.</text>
</comment>
<name>A0AAE9U5B6_STREQ</name>
<dbReference type="AlphaFoldDB" id="A0AAE9U5B6"/>
<dbReference type="Proteomes" id="UP000339049">
    <property type="component" value="Unassembled WGS sequence"/>
</dbReference>
<dbReference type="RefSeq" id="WP_003054176.1">
    <property type="nucleotide sequence ID" value="NZ_AP023393.1"/>
</dbReference>
<sequence length="113" mass="13330">MSNNLEIVMDIDTLDIFDVIDLDETNHFKTGIDEDLPEEKEISSYDDLNKTWLGNRYHYKLSGLLWEIIENDIIHDLSPRNKHGTYPYQHSRDGTWGHVKQLTQEEALWLTLN</sequence>
<gene>
    <name evidence="1" type="ORF">NCTC11557_01130</name>
</gene>
<evidence type="ECO:0000313" key="2">
    <source>
        <dbReference type="Proteomes" id="UP000339049"/>
    </source>
</evidence>
<reference evidence="1 2" key="1">
    <citation type="submission" date="2019-05" db="EMBL/GenBank/DDBJ databases">
        <authorList>
            <consortium name="Pathogen Informatics"/>
        </authorList>
    </citation>
    <scope>NUCLEOTIDE SEQUENCE [LARGE SCALE GENOMIC DNA]</scope>
    <source>
        <strain evidence="1 2">NCTC11557</strain>
    </source>
</reference>
<evidence type="ECO:0000313" key="1">
    <source>
        <dbReference type="EMBL" id="VTT24486.1"/>
    </source>
</evidence>
<protein>
    <submittedName>
        <fullName evidence="1">Uncharacterized protein</fullName>
    </submittedName>
</protein>
<accession>A0AAE9U5B6</accession>
<proteinExistence type="predicted"/>
<dbReference type="EMBL" id="CABEIY010000007">
    <property type="protein sequence ID" value="VTT24486.1"/>
    <property type="molecule type" value="Genomic_DNA"/>
</dbReference>
<organism evidence="1 2">
    <name type="scientific">Streptococcus dysgalactiae subsp. equisimilis</name>
    <name type="common">Streptococcus equisimilis</name>
    <dbReference type="NCBI Taxonomy" id="119602"/>
    <lineage>
        <taxon>Bacteria</taxon>
        <taxon>Bacillati</taxon>
        <taxon>Bacillota</taxon>
        <taxon>Bacilli</taxon>
        <taxon>Lactobacillales</taxon>
        <taxon>Streptococcaceae</taxon>
        <taxon>Streptococcus</taxon>
    </lineage>
</organism>
<dbReference type="GeneID" id="83690875"/>